<feature type="compositionally biased region" description="Basic and acidic residues" evidence="1">
    <location>
        <begin position="157"/>
        <end position="196"/>
    </location>
</feature>
<protein>
    <submittedName>
        <fullName evidence="3">Uncharacterized protein</fullName>
    </submittedName>
</protein>
<gene>
    <name evidence="3" type="ORF">Tco_0627409</name>
</gene>
<dbReference type="EMBL" id="BQNB010008769">
    <property type="protein sequence ID" value="GJS54047.1"/>
    <property type="molecule type" value="Genomic_DNA"/>
</dbReference>
<comment type="caution">
    <text evidence="3">The sequence shown here is derived from an EMBL/GenBank/DDBJ whole genome shotgun (WGS) entry which is preliminary data.</text>
</comment>
<evidence type="ECO:0000313" key="4">
    <source>
        <dbReference type="Proteomes" id="UP001151760"/>
    </source>
</evidence>
<reference evidence="3" key="2">
    <citation type="submission" date="2022-01" db="EMBL/GenBank/DDBJ databases">
        <authorList>
            <person name="Yamashiro T."/>
            <person name="Shiraishi A."/>
            <person name="Satake H."/>
            <person name="Nakayama K."/>
        </authorList>
    </citation>
    <scope>NUCLEOTIDE SEQUENCE</scope>
</reference>
<feature type="signal peptide" evidence="2">
    <location>
        <begin position="1"/>
        <end position="15"/>
    </location>
</feature>
<reference evidence="3" key="1">
    <citation type="journal article" date="2022" name="Int. J. Mol. Sci.">
        <title>Draft Genome of Tanacetum Coccineum: Genomic Comparison of Closely Related Tanacetum-Family Plants.</title>
        <authorList>
            <person name="Yamashiro T."/>
            <person name="Shiraishi A."/>
            <person name="Nakayama K."/>
            <person name="Satake H."/>
        </authorList>
    </citation>
    <scope>NUCLEOTIDE SEQUENCE</scope>
</reference>
<evidence type="ECO:0000313" key="3">
    <source>
        <dbReference type="EMBL" id="GJS54047.1"/>
    </source>
</evidence>
<evidence type="ECO:0000256" key="2">
    <source>
        <dbReference type="SAM" id="SignalP"/>
    </source>
</evidence>
<feature type="region of interest" description="Disordered" evidence="1">
    <location>
        <begin position="157"/>
        <end position="207"/>
    </location>
</feature>
<organism evidence="3 4">
    <name type="scientific">Tanacetum coccineum</name>
    <dbReference type="NCBI Taxonomy" id="301880"/>
    <lineage>
        <taxon>Eukaryota</taxon>
        <taxon>Viridiplantae</taxon>
        <taxon>Streptophyta</taxon>
        <taxon>Embryophyta</taxon>
        <taxon>Tracheophyta</taxon>
        <taxon>Spermatophyta</taxon>
        <taxon>Magnoliopsida</taxon>
        <taxon>eudicotyledons</taxon>
        <taxon>Gunneridae</taxon>
        <taxon>Pentapetalae</taxon>
        <taxon>asterids</taxon>
        <taxon>campanulids</taxon>
        <taxon>Asterales</taxon>
        <taxon>Asteraceae</taxon>
        <taxon>Asteroideae</taxon>
        <taxon>Anthemideae</taxon>
        <taxon>Anthemidinae</taxon>
        <taxon>Tanacetum</taxon>
    </lineage>
</organism>
<keyword evidence="4" id="KW-1185">Reference proteome</keyword>
<evidence type="ECO:0000256" key="1">
    <source>
        <dbReference type="SAM" id="MobiDB-lite"/>
    </source>
</evidence>
<name>A0ABQ4WMB0_9ASTR</name>
<keyword evidence="2" id="KW-0732">Signal</keyword>
<feature type="chain" id="PRO_5047439394" evidence="2">
    <location>
        <begin position="16"/>
        <end position="207"/>
    </location>
</feature>
<accession>A0ABQ4WMB0</accession>
<dbReference type="Proteomes" id="UP001151760">
    <property type="component" value="Unassembled WGS sequence"/>
</dbReference>
<proteinExistence type="predicted"/>
<sequence length="207" mass="22954">MAMMMSMSGLLLGLATYLYNTQQSCVIPVLNLVLFDPYLGLETGKVSKTEHVGIYLSLSGLYITVDNTGSVSASGVVIVFVVILVDISQPDETNLQRLTLYLQMQVTAHKYSTLSSIPRVDGLIFLEGAGVVGLARGDVLILFFRVIRPAQSGAKVDEIREREREKRERERERERDDAARERERSEMRKAKGDGRKQMGGAEKGVGK</sequence>